<keyword evidence="3" id="KW-1185">Reference proteome</keyword>
<name>A0A839A3B1_9LACT</name>
<dbReference type="AlphaFoldDB" id="A0A839A3B1"/>
<dbReference type="EMBL" id="JACAOA010000002">
    <property type="protein sequence ID" value="MBA5728340.1"/>
    <property type="molecule type" value="Genomic_DNA"/>
</dbReference>
<dbReference type="Proteomes" id="UP000571018">
    <property type="component" value="Unassembled WGS sequence"/>
</dbReference>
<gene>
    <name evidence="2" type="ORF">HW423_00870</name>
</gene>
<evidence type="ECO:0000256" key="1">
    <source>
        <dbReference type="SAM" id="Phobius"/>
    </source>
</evidence>
<protein>
    <submittedName>
        <fullName evidence="2">Uncharacterized protein</fullName>
    </submittedName>
</protein>
<organism evidence="2 3">
    <name type="scientific">Ruoffia halotolerans</name>
    <dbReference type="NCBI Taxonomy" id="2748684"/>
    <lineage>
        <taxon>Bacteria</taxon>
        <taxon>Bacillati</taxon>
        <taxon>Bacillota</taxon>
        <taxon>Bacilli</taxon>
        <taxon>Lactobacillales</taxon>
        <taxon>Aerococcaceae</taxon>
        <taxon>Ruoffia</taxon>
    </lineage>
</organism>
<accession>A0A839A3B1</accession>
<comment type="caution">
    <text evidence="2">The sequence shown here is derived from an EMBL/GenBank/DDBJ whole genome shotgun (WGS) entry which is preliminary data.</text>
</comment>
<evidence type="ECO:0000313" key="3">
    <source>
        <dbReference type="Proteomes" id="UP000571018"/>
    </source>
</evidence>
<keyword evidence="1" id="KW-1133">Transmembrane helix</keyword>
<reference evidence="2 3" key="1">
    <citation type="submission" date="2020-06" db="EMBL/GenBank/DDBJ databases">
        <title>Reclassification of Facklamia ignava, Facklamia soureckii and Facklami tabacinasalis as Falseniella iganva gen. nov., comb. nov., Hutsoniella ignava gen. nov., comb. nov., and Ruoffia tabacinasalis gen. nov., comb. nov and description of Ruoffia haltotolerans sp. nov., isolated from hypersaline Inland Sea of Qatar.</title>
        <authorList>
            <person name="Fotedar R."/>
            <person name="Sankaranarayanan K."/>
            <person name="Lawson P."/>
            <person name="Caldwell M."/>
            <person name="Zeyara A."/>
            <person name="Al Malki A."/>
            <person name="Ali M."/>
        </authorList>
    </citation>
    <scope>NUCLEOTIDE SEQUENCE [LARGE SCALE GENOMIC DNA]</scope>
    <source>
        <strain evidence="2 3">INB8</strain>
    </source>
</reference>
<evidence type="ECO:0000313" key="2">
    <source>
        <dbReference type="EMBL" id="MBA5728340.1"/>
    </source>
</evidence>
<keyword evidence="1" id="KW-0812">Transmembrane</keyword>
<keyword evidence="1" id="KW-0472">Membrane</keyword>
<feature type="transmembrane region" description="Helical" evidence="1">
    <location>
        <begin position="12"/>
        <end position="31"/>
    </location>
</feature>
<proteinExistence type="predicted"/>
<sequence length="33" mass="3637">MNPEYMEYAPTATAQVLTVVVVTSILTQIIVKI</sequence>